<comment type="caution">
    <text evidence="2">The sequence shown here is derived from an EMBL/GenBank/DDBJ whole genome shotgun (WGS) entry which is preliminary data.</text>
</comment>
<dbReference type="InterPro" id="IPR011322">
    <property type="entry name" value="N-reg_PII-like_a/b"/>
</dbReference>
<gene>
    <name evidence="2" type="ORF">P0M35_03155</name>
</gene>
<dbReference type="InterPro" id="IPR018551">
    <property type="entry name" value="DUF2007"/>
</dbReference>
<proteinExistence type="predicted"/>
<reference evidence="2" key="1">
    <citation type="submission" date="2023-03" db="EMBL/GenBank/DDBJ databases">
        <title>Stygiobacter electus gen. nov., sp. nov., facultatively anaerobic thermotolerant bacterium of the class Ignavibacteria from a well of Yessentuki mineral water deposit.</title>
        <authorList>
            <person name="Podosokorskaya O.A."/>
            <person name="Elcheninov A.G."/>
            <person name="Petrova N.F."/>
            <person name="Zavarzina D.G."/>
            <person name="Kublanov I.V."/>
            <person name="Merkel A.Y."/>
        </authorList>
    </citation>
    <scope>NUCLEOTIDE SEQUENCE</scope>
    <source>
        <strain evidence="2">09-Me</strain>
    </source>
</reference>
<accession>A0AAE3TDE1</accession>
<feature type="domain" description="DUF2007" evidence="1">
    <location>
        <begin position="43"/>
        <end position="109"/>
    </location>
</feature>
<keyword evidence="3" id="KW-1185">Reference proteome</keyword>
<dbReference type="Proteomes" id="UP001221302">
    <property type="component" value="Unassembled WGS sequence"/>
</dbReference>
<dbReference type="RefSeq" id="WP_321534900.1">
    <property type="nucleotide sequence ID" value="NZ_JARGDL010000003.1"/>
</dbReference>
<dbReference type="Pfam" id="PF09413">
    <property type="entry name" value="DUF2007"/>
    <property type="match status" value="1"/>
</dbReference>
<dbReference type="AlphaFoldDB" id="A0AAE3TDE1"/>
<dbReference type="SUPFAM" id="SSF54913">
    <property type="entry name" value="GlnB-like"/>
    <property type="match status" value="1"/>
</dbReference>
<protein>
    <submittedName>
        <fullName evidence="2">DUF2007 domain-containing protein</fullName>
    </submittedName>
</protein>
<dbReference type="EMBL" id="JARGDL010000003">
    <property type="protein sequence ID" value="MDF1611133.1"/>
    <property type="molecule type" value="Genomic_DNA"/>
</dbReference>
<evidence type="ECO:0000313" key="3">
    <source>
        <dbReference type="Proteomes" id="UP001221302"/>
    </source>
</evidence>
<name>A0AAE3TDE1_9BACT</name>
<organism evidence="2 3">
    <name type="scientific">Stygiobacter electus</name>
    <dbReference type="NCBI Taxonomy" id="3032292"/>
    <lineage>
        <taxon>Bacteria</taxon>
        <taxon>Pseudomonadati</taxon>
        <taxon>Ignavibacteriota</taxon>
        <taxon>Ignavibacteria</taxon>
        <taxon>Ignavibacteriales</taxon>
        <taxon>Melioribacteraceae</taxon>
        <taxon>Stygiobacter</taxon>
    </lineage>
</organism>
<dbReference type="Gene3D" id="3.30.70.790">
    <property type="entry name" value="UreE, C-terminal domain"/>
    <property type="match status" value="1"/>
</dbReference>
<evidence type="ECO:0000313" key="2">
    <source>
        <dbReference type="EMBL" id="MDF1611133.1"/>
    </source>
</evidence>
<evidence type="ECO:0000259" key="1">
    <source>
        <dbReference type="Pfam" id="PF09413"/>
    </source>
</evidence>
<sequence>MICPKCKAEYVDGISICPDCKIELIPLDEFTDYDNLDISLSDWKEVFKTSDFIEAEMVKTNLTSAGIDAVIFSKEDRMRLNLSYVGSAPIKIFVKEKDVETALEILNDINNTNFEDNNE</sequence>